<evidence type="ECO:0000256" key="4">
    <source>
        <dbReference type="ARBA" id="ARBA00022737"/>
    </source>
</evidence>
<dbReference type="GO" id="GO:0070545">
    <property type="term" value="C:PeBoW complex"/>
    <property type="evidence" value="ECO:0007669"/>
    <property type="project" value="TreeGrafter"/>
</dbReference>
<feature type="region of interest" description="Disordered" evidence="9">
    <location>
        <begin position="434"/>
        <end position="466"/>
    </location>
</feature>
<comment type="function">
    <text evidence="6">Component of the PeBoW complex, which is required for maturation of 28S and 5.8S ribosomal RNAs and formation of the 60S ribosome.</text>
</comment>
<organism evidence="11 12">
    <name type="scientific">Brachionus calyciflorus</name>
    <dbReference type="NCBI Taxonomy" id="104777"/>
    <lineage>
        <taxon>Eukaryota</taxon>
        <taxon>Metazoa</taxon>
        <taxon>Spiralia</taxon>
        <taxon>Gnathifera</taxon>
        <taxon>Rotifera</taxon>
        <taxon>Eurotatoria</taxon>
        <taxon>Monogononta</taxon>
        <taxon>Pseudotrocha</taxon>
        <taxon>Ploima</taxon>
        <taxon>Brachionidae</taxon>
        <taxon>Brachionus</taxon>
    </lineage>
</organism>
<dbReference type="EMBL" id="CAJNOC010003162">
    <property type="protein sequence ID" value="CAF0970525.1"/>
    <property type="molecule type" value="Genomic_DNA"/>
</dbReference>
<keyword evidence="12" id="KW-1185">Reference proteome</keyword>
<dbReference type="CDD" id="cd00200">
    <property type="entry name" value="WD40"/>
    <property type="match status" value="1"/>
</dbReference>
<dbReference type="SMART" id="SM00320">
    <property type="entry name" value="WD40"/>
    <property type="match status" value="7"/>
</dbReference>
<sequence>MDKVKVKTQKRKSKHESTSISENSEKTLTKNTEPLSTSLNSNGSFLSSQNEYDIDTSDEEDLRNTIGNVPLKWYDDYDHIGYNLDGEKIAKPADAKRSDELDQFLDKMENPDYWRTVRDSQTGGKVVLSDEDIEIIKRLTTSKYANKDVEEFDTSSFFTQDEMKMPLSGRPEHKRSFIPSNWERLQVGKYVHAIKMGWIKPQIKKEEEDDQPKFYDIWGKDDNDQRKHLHHLPAPKCPLPDNYESYNPPPEYLFDDEEKEKWQNQEPEDRRINFMPKKFPSLRLVPGYEHFIKERFERCLDMYLAPRQRKMRVQVDPQDLLPKLPKPRDLQPFPTTLSITFKGHKSTITSISVHPTGQWLLSSSNDKTVKCWEVSTGRCINTWTFESKTVNCSWVPVQNLCLFSVAYDNIVMIVNPKCGDKVLSSNTDSKLADYSSLHEQNDNSAKGNESDDESEDKKKSETKKPPCTWKFFHDKKNDPNFKAGFRIQLTHQKPVKNVSWHPKGDYFATVLDDKNSNSAVIMHQLSKQKSVRPFAKMNGIVQQVVFHPFKPLLFVATQRYVKVYDLAKQLLVKKLLTNVKWVSSLDVHPGGDNLIIGSYDNRLSWFDLDLSTKPYKTLKHHKKAIRAVAYHKKYPLFASCSDDGTAIVSHGMVYDDLMQNALIVPLKILRGHEITKSIGVTCCKFHPTQPWLFTSGADKTIRLYSN</sequence>
<dbReference type="PANTHER" id="PTHR17605">
    <property type="entry name" value="RIBOSOME BIOGENESIS PROTEIN BOP1 BLOCK OF PROLIFERATION 1 PROTEIN"/>
    <property type="match status" value="1"/>
</dbReference>
<dbReference type="InterPro" id="IPR012953">
    <property type="entry name" value="BOP1_N_dom"/>
</dbReference>
<evidence type="ECO:0000256" key="1">
    <source>
        <dbReference type="ARBA" id="ARBA00022517"/>
    </source>
</evidence>
<keyword evidence="1 7" id="KW-0690">Ribosome biogenesis</keyword>
<feature type="domain" description="BOP1 N-terminal" evidence="10">
    <location>
        <begin position="74"/>
        <end position="334"/>
    </location>
</feature>
<dbReference type="SUPFAM" id="SSF50978">
    <property type="entry name" value="WD40 repeat-like"/>
    <property type="match status" value="1"/>
</dbReference>
<evidence type="ECO:0000256" key="9">
    <source>
        <dbReference type="SAM" id="MobiDB-lite"/>
    </source>
</evidence>
<evidence type="ECO:0000256" key="6">
    <source>
        <dbReference type="ARBA" id="ARBA00055102"/>
    </source>
</evidence>
<reference evidence="11" key="1">
    <citation type="submission" date="2021-02" db="EMBL/GenBank/DDBJ databases">
        <authorList>
            <person name="Nowell W R."/>
        </authorList>
    </citation>
    <scope>NUCLEOTIDE SEQUENCE</scope>
    <source>
        <strain evidence="11">Ploen Becks lab</strain>
    </source>
</reference>
<comment type="similarity">
    <text evidence="7">Belongs to the WD repeat BOP1/ERB1 family.</text>
</comment>
<keyword evidence="3 8" id="KW-0853">WD repeat</keyword>
<comment type="caution">
    <text evidence="11">The sequence shown here is derived from an EMBL/GenBank/DDBJ whole genome shotgun (WGS) entry which is preliminary data.</text>
</comment>
<dbReference type="InterPro" id="IPR028598">
    <property type="entry name" value="BOP1/Erb1"/>
</dbReference>
<dbReference type="PANTHER" id="PTHR17605:SF0">
    <property type="entry name" value="RIBOSOME BIOGENESIS PROTEIN BOP1"/>
    <property type="match status" value="1"/>
</dbReference>
<evidence type="ECO:0000256" key="3">
    <source>
        <dbReference type="ARBA" id="ARBA00022574"/>
    </source>
</evidence>
<feature type="repeat" description="WD" evidence="8">
    <location>
        <begin position="341"/>
        <end position="382"/>
    </location>
</feature>
<dbReference type="GO" id="GO:0043021">
    <property type="term" value="F:ribonucleoprotein complex binding"/>
    <property type="evidence" value="ECO:0007669"/>
    <property type="project" value="UniProtKB-UniRule"/>
</dbReference>
<dbReference type="HAMAP" id="MF_03027">
    <property type="entry name" value="BOP1"/>
    <property type="match status" value="1"/>
</dbReference>
<dbReference type="OrthoDB" id="5571054at2759"/>
<dbReference type="PROSITE" id="PS50294">
    <property type="entry name" value="WD_REPEATS_REGION"/>
    <property type="match status" value="1"/>
</dbReference>
<evidence type="ECO:0000256" key="5">
    <source>
        <dbReference type="ARBA" id="ARBA00023242"/>
    </source>
</evidence>
<dbReference type="InterPro" id="IPR001680">
    <property type="entry name" value="WD40_rpt"/>
</dbReference>
<dbReference type="GO" id="GO:0000466">
    <property type="term" value="P:maturation of 5.8S rRNA from tricistronic rRNA transcript (SSU-rRNA, 5.8S rRNA, LSU-rRNA)"/>
    <property type="evidence" value="ECO:0007669"/>
    <property type="project" value="UniProtKB-UniRule"/>
</dbReference>
<dbReference type="GO" id="GO:0030687">
    <property type="term" value="C:preribosome, large subunit precursor"/>
    <property type="evidence" value="ECO:0007669"/>
    <property type="project" value="UniProtKB-UniRule"/>
</dbReference>
<feature type="compositionally biased region" description="Polar residues" evidence="9">
    <location>
        <begin position="29"/>
        <end position="51"/>
    </location>
</feature>
<evidence type="ECO:0000313" key="11">
    <source>
        <dbReference type="EMBL" id="CAF0970525.1"/>
    </source>
</evidence>
<feature type="compositionally biased region" description="Basic residues" evidence="9">
    <location>
        <begin position="1"/>
        <end position="14"/>
    </location>
</feature>
<dbReference type="Pfam" id="PF08145">
    <property type="entry name" value="BOP1NT"/>
    <property type="match status" value="1"/>
</dbReference>
<dbReference type="Gene3D" id="2.130.10.10">
    <property type="entry name" value="YVTN repeat-like/Quinoprotein amine dehydrogenase"/>
    <property type="match status" value="1"/>
</dbReference>
<dbReference type="InterPro" id="IPR015943">
    <property type="entry name" value="WD40/YVTN_repeat-like_dom_sf"/>
</dbReference>
<dbReference type="Pfam" id="PF00400">
    <property type="entry name" value="WD40"/>
    <property type="match status" value="4"/>
</dbReference>
<evidence type="ECO:0000313" key="12">
    <source>
        <dbReference type="Proteomes" id="UP000663879"/>
    </source>
</evidence>
<dbReference type="InterPro" id="IPR036322">
    <property type="entry name" value="WD40_repeat_dom_sf"/>
</dbReference>
<evidence type="ECO:0000256" key="7">
    <source>
        <dbReference type="HAMAP-Rule" id="MF_03027"/>
    </source>
</evidence>
<gene>
    <name evidence="11" type="ORF">OXX778_LOCUS14895</name>
</gene>
<keyword evidence="4" id="KW-0677">Repeat</keyword>
<evidence type="ECO:0000256" key="2">
    <source>
        <dbReference type="ARBA" id="ARBA00022552"/>
    </source>
</evidence>
<evidence type="ECO:0000259" key="10">
    <source>
        <dbReference type="SMART" id="SM01035"/>
    </source>
</evidence>
<name>A0A814ETJ3_9BILA</name>
<dbReference type="SMART" id="SM01035">
    <property type="entry name" value="BOP1NT"/>
    <property type="match status" value="1"/>
</dbReference>
<keyword evidence="5 7" id="KW-0539">Nucleus</keyword>
<dbReference type="GO" id="GO:0005654">
    <property type="term" value="C:nucleoplasm"/>
    <property type="evidence" value="ECO:0007669"/>
    <property type="project" value="UniProtKB-SubCell"/>
</dbReference>
<feature type="compositionally biased region" description="Basic and acidic residues" evidence="9">
    <location>
        <begin position="455"/>
        <end position="464"/>
    </location>
</feature>
<feature type="region of interest" description="Disordered" evidence="9">
    <location>
        <begin position="1"/>
        <end position="58"/>
    </location>
</feature>
<dbReference type="PROSITE" id="PS50082">
    <property type="entry name" value="WD_REPEATS_2"/>
    <property type="match status" value="1"/>
</dbReference>
<comment type="function">
    <text evidence="7">Required for maturation of ribosomal RNAs and formation of the large ribosomal subunit.</text>
</comment>
<protein>
    <recommendedName>
        <fullName evidence="7">Ribosome biogenesis protein BOP1 homolog</fullName>
    </recommendedName>
</protein>
<accession>A0A814ETJ3</accession>
<dbReference type="Proteomes" id="UP000663879">
    <property type="component" value="Unassembled WGS sequence"/>
</dbReference>
<keyword evidence="2 7" id="KW-0698">rRNA processing</keyword>
<comment type="subcellular location">
    <subcellularLocation>
        <location evidence="7">Nucleus</location>
        <location evidence="7">Nucleolus</location>
    </subcellularLocation>
    <subcellularLocation>
        <location evidence="7">Nucleus</location>
        <location evidence="7">Nucleoplasm</location>
    </subcellularLocation>
</comment>
<proteinExistence type="inferred from homology"/>
<dbReference type="GO" id="GO:0000463">
    <property type="term" value="P:maturation of LSU-rRNA from tricistronic rRNA transcript (SSU-rRNA, 5.8S rRNA, LSU-rRNA)"/>
    <property type="evidence" value="ECO:0007669"/>
    <property type="project" value="UniProtKB-UniRule"/>
</dbReference>
<dbReference type="AlphaFoldDB" id="A0A814ETJ3"/>
<dbReference type="FunFam" id="2.130.10.10:FF:000061">
    <property type="entry name" value="Ribosome biogenesis protein BOP1 homolog"/>
    <property type="match status" value="1"/>
</dbReference>
<evidence type="ECO:0000256" key="8">
    <source>
        <dbReference type="PROSITE-ProRule" id="PRU00221"/>
    </source>
</evidence>